<evidence type="ECO:0000313" key="6">
    <source>
        <dbReference type="EMBL" id="GGF32372.1"/>
    </source>
</evidence>
<keyword evidence="4" id="KW-0804">Transcription</keyword>
<reference evidence="7" key="1">
    <citation type="journal article" date="2019" name="Int. J. Syst. Evol. Microbiol.">
        <title>The Global Catalogue of Microorganisms (GCM) 10K type strain sequencing project: providing services to taxonomists for standard genome sequencing and annotation.</title>
        <authorList>
            <consortium name="The Broad Institute Genomics Platform"/>
            <consortium name="The Broad Institute Genome Sequencing Center for Infectious Disease"/>
            <person name="Wu L."/>
            <person name="Ma J."/>
        </authorList>
    </citation>
    <scope>NUCLEOTIDE SEQUENCE [LARGE SCALE GENOMIC DNA]</scope>
    <source>
        <strain evidence="7">CGMCC 1.15407</strain>
    </source>
</reference>
<dbReference type="InterPro" id="IPR000847">
    <property type="entry name" value="LysR_HTH_N"/>
</dbReference>
<evidence type="ECO:0000256" key="4">
    <source>
        <dbReference type="ARBA" id="ARBA00023163"/>
    </source>
</evidence>
<dbReference type="PANTHER" id="PTHR30126:SF39">
    <property type="entry name" value="HTH-TYPE TRANSCRIPTIONAL REGULATOR CYSL"/>
    <property type="match status" value="1"/>
</dbReference>
<evidence type="ECO:0000259" key="5">
    <source>
        <dbReference type="PROSITE" id="PS50931"/>
    </source>
</evidence>
<dbReference type="EMBL" id="BMIU01000009">
    <property type="protein sequence ID" value="GGF32372.1"/>
    <property type="molecule type" value="Genomic_DNA"/>
</dbReference>
<dbReference type="PANTHER" id="PTHR30126">
    <property type="entry name" value="HTH-TYPE TRANSCRIPTIONAL REGULATOR"/>
    <property type="match status" value="1"/>
</dbReference>
<name>A0ABQ1V2N3_9BACT</name>
<dbReference type="CDD" id="cd08420">
    <property type="entry name" value="PBP2_CysL_like"/>
    <property type="match status" value="1"/>
</dbReference>
<dbReference type="Pfam" id="PF03466">
    <property type="entry name" value="LysR_substrate"/>
    <property type="match status" value="1"/>
</dbReference>
<evidence type="ECO:0000256" key="2">
    <source>
        <dbReference type="ARBA" id="ARBA00023015"/>
    </source>
</evidence>
<keyword evidence="2" id="KW-0805">Transcription regulation</keyword>
<dbReference type="InterPro" id="IPR005119">
    <property type="entry name" value="LysR_subst-bd"/>
</dbReference>
<dbReference type="RefSeq" id="WP_137401409.1">
    <property type="nucleotide sequence ID" value="NZ_BMIU01000009.1"/>
</dbReference>
<protein>
    <submittedName>
        <fullName evidence="6">Transcriptional regulator</fullName>
    </submittedName>
</protein>
<dbReference type="PRINTS" id="PR00039">
    <property type="entry name" value="HTHLYSR"/>
</dbReference>
<keyword evidence="3" id="KW-0238">DNA-binding</keyword>
<dbReference type="PROSITE" id="PS50931">
    <property type="entry name" value="HTH_LYSR"/>
    <property type="match status" value="1"/>
</dbReference>
<dbReference type="SUPFAM" id="SSF46785">
    <property type="entry name" value="Winged helix' DNA-binding domain"/>
    <property type="match status" value="1"/>
</dbReference>
<organism evidence="6 7">
    <name type="scientific">Echinicola rosea</name>
    <dbReference type="NCBI Taxonomy" id="1807691"/>
    <lineage>
        <taxon>Bacteria</taxon>
        <taxon>Pseudomonadati</taxon>
        <taxon>Bacteroidota</taxon>
        <taxon>Cytophagia</taxon>
        <taxon>Cytophagales</taxon>
        <taxon>Cyclobacteriaceae</taxon>
        <taxon>Echinicola</taxon>
    </lineage>
</organism>
<dbReference type="InterPro" id="IPR036388">
    <property type="entry name" value="WH-like_DNA-bd_sf"/>
</dbReference>
<dbReference type="InterPro" id="IPR036390">
    <property type="entry name" value="WH_DNA-bd_sf"/>
</dbReference>
<dbReference type="Gene3D" id="1.10.10.10">
    <property type="entry name" value="Winged helix-like DNA-binding domain superfamily/Winged helix DNA-binding domain"/>
    <property type="match status" value="1"/>
</dbReference>
<feature type="domain" description="HTH lysR-type" evidence="5">
    <location>
        <begin position="6"/>
        <end position="58"/>
    </location>
</feature>
<dbReference type="Proteomes" id="UP000647339">
    <property type="component" value="Unassembled WGS sequence"/>
</dbReference>
<dbReference type="SUPFAM" id="SSF53850">
    <property type="entry name" value="Periplasmic binding protein-like II"/>
    <property type="match status" value="1"/>
</dbReference>
<proteinExistence type="inferred from homology"/>
<accession>A0ABQ1V2N3</accession>
<gene>
    <name evidence="6" type="ORF">GCM10011339_20670</name>
</gene>
<evidence type="ECO:0000256" key="3">
    <source>
        <dbReference type="ARBA" id="ARBA00023125"/>
    </source>
</evidence>
<comment type="similarity">
    <text evidence="1">Belongs to the LysR transcriptional regulatory family.</text>
</comment>
<keyword evidence="7" id="KW-1185">Reference proteome</keyword>
<comment type="caution">
    <text evidence="6">The sequence shown here is derived from an EMBL/GenBank/DDBJ whole genome shotgun (WGS) entry which is preliminary data.</text>
</comment>
<evidence type="ECO:0000256" key="1">
    <source>
        <dbReference type="ARBA" id="ARBA00009437"/>
    </source>
</evidence>
<sequence length="297" mass="33846">MFDFRLQVFHTVAKRLNFTKAAEELYISQPAVTKHIRQIESHYQVKLFDRQGSKISLTPAGQTLYEHADRIFAVYRDLEFEMNHFSKDHRGELRIGASTTIAQYVLPAILAAFHEKFQDIRLSLSTDNTEQIGKSLDMGEIDLGIIEGQTKQSQFKYTEFTKDEILLIARADHPLAKRESIEIQELLDVPLLLREPGSGTLEVIAHALKPLGVKLGQLKKEMQLGSTESIKGYLMNSNAMAFLSVFTVLEELNSKKFTVIDVDQLTIERSFLFIQPHGAKEGIADLFMKFAHRHNPR</sequence>
<evidence type="ECO:0000313" key="7">
    <source>
        <dbReference type="Proteomes" id="UP000647339"/>
    </source>
</evidence>
<dbReference type="Gene3D" id="3.40.190.290">
    <property type="match status" value="1"/>
</dbReference>
<dbReference type="Pfam" id="PF00126">
    <property type="entry name" value="HTH_1"/>
    <property type="match status" value="1"/>
</dbReference>